<comment type="caution">
    <text evidence="1">The sequence shown here is derived from an EMBL/GenBank/DDBJ whole genome shotgun (WGS) entry which is preliminary data.</text>
</comment>
<gene>
    <name evidence="1" type="ORF">PDENDC454_00760</name>
</gene>
<proteinExistence type="predicted"/>
<name>H3S9F2_9BACL</name>
<dbReference type="AlphaFoldDB" id="H3S9F2"/>
<reference evidence="1 2" key="1">
    <citation type="journal article" date="2012" name="J. Bacteriol.">
        <title>Genome Sequence of the Pattern-Forming Social Bacterium Paenibacillus dendritiformis C454 Chiral Morphotype.</title>
        <authorList>
            <person name="Sirota-Madi A."/>
            <person name="Olender T."/>
            <person name="Helman Y."/>
            <person name="Brainis I."/>
            <person name="Finkelshtein A."/>
            <person name="Roth D."/>
            <person name="Hagai E."/>
            <person name="Leshkowitz D."/>
            <person name="Brodsky L."/>
            <person name="Galatenko V."/>
            <person name="Nikolaev V."/>
            <person name="Gutnick D.L."/>
            <person name="Lancet D."/>
            <person name="Ben-Jacob E."/>
        </authorList>
    </citation>
    <scope>NUCLEOTIDE SEQUENCE [LARGE SCALE GENOMIC DNA]</scope>
    <source>
        <strain evidence="1 2">C454</strain>
    </source>
</reference>
<dbReference type="STRING" id="1131935.PDENDC454_00760"/>
<dbReference type="EMBL" id="AHKH01000001">
    <property type="protein sequence ID" value="EHQ64400.1"/>
    <property type="molecule type" value="Genomic_DNA"/>
</dbReference>
<evidence type="ECO:0000313" key="2">
    <source>
        <dbReference type="Proteomes" id="UP000003900"/>
    </source>
</evidence>
<protein>
    <submittedName>
        <fullName evidence="1">Uncharacterized protein</fullName>
    </submittedName>
</protein>
<dbReference type="Proteomes" id="UP000003900">
    <property type="component" value="Unassembled WGS sequence"/>
</dbReference>
<evidence type="ECO:0000313" key="1">
    <source>
        <dbReference type="EMBL" id="EHQ64400.1"/>
    </source>
</evidence>
<accession>H3S9F2</accession>
<keyword evidence="2" id="KW-1185">Reference proteome</keyword>
<organism evidence="1 2">
    <name type="scientific">Paenibacillus dendritiformis C454</name>
    <dbReference type="NCBI Taxonomy" id="1131935"/>
    <lineage>
        <taxon>Bacteria</taxon>
        <taxon>Bacillati</taxon>
        <taxon>Bacillota</taxon>
        <taxon>Bacilli</taxon>
        <taxon>Bacillales</taxon>
        <taxon>Paenibacillaceae</taxon>
        <taxon>Paenibacillus</taxon>
    </lineage>
</organism>
<sequence length="98" mass="11054">MQLVLPDILHKEIPMASGSVMENGVSRGIRFPIAKMLGMYTFIVLWELQRIRMTGLQLKLQHSQYPLPFGDVFVYMHVPSPSTVGINPSILTQEIGSR</sequence>